<evidence type="ECO:0000313" key="2">
    <source>
        <dbReference type="EMBL" id="KAL0378429.1"/>
    </source>
</evidence>
<proteinExistence type="predicted"/>
<gene>
    <name evidence="2" type="ORF">Sradi_3148400</name>
</gene>
<reference evidence="2" key="1">
    <citation type="submission" date="2020-06" db="EMBL/GenBank/DDBJ databases">
        <authorList>
            <person name="Li T."/>
            <person name="Hu X."/>
            <person name="Zhang T."/>
            <person name="Song X."/>
            <person name="Zhang H."/>
            <person name="Dai N."/>
            <person name="Sheng W."/>
            <person name="Hou X."/>
            <person name="Wei L."/>
        </authorList>
    </citation>
    <scope>NUCLEOTIDE SEQUENCE</scope>
    <source>
        <strain evidence="2">G02</strain>
        <tissue evidence="2">Leaf</tissue>
    </source>
</reference>
<dbReference type="AlphaFoldDB" id="A0AAW2REF6"/>
<reference evidence="2" key="2">
    <citation type="journal article" date="2024" name="Plant">
        <title>Genomic evolution and insights into agronomic trait innovations of Sesamum species.</title>
        <authorList>
            <person name="Miao H."/>
            <person name="Wang L."/>
            <person name="Qu L."/>
            <person name="Liu H."/>
            <person name="Sun Y."/>
            <person name="Le M."/>
            <person name="Wang Q."/>
            <person name="Wei S."/>
            <person name="Zheng Y."/>
            <person name="Lin W."/>
            <person name="Duan Y."/>
            <person name="Cao H."/>
            <person name="Xiong S."/>
            <person name="Wang X."/>
            <person name="Wei L."/>
            <person name="Li C."/>
            <person name="Ma Q."/>
            <person name="Ju M."/>
            <person name="Zhao R."/>
            <person name="Li G."/>
            <person name="Mu C."/>
            <person name="Tian Q."/>
            <person name="Mei H."/>
            <person name="Zhang T."/>
            <person name="Gao T."/>
            <person name="Zhang H."/>
        </authorList>
    </citation>
    <scope>NUCLEOTIDE SEQUENCE</scope>
    <source>
        <strain evidence="2">G02</strain>
    </source>
</reference>
<protein>
    <submittedName>
        <fullName evidence="2">Uncharacterized protein</fullName>
    </submittedName>
</protein>
<organism evidence="2">
    <name type="scientific">Sesamum radiatum</name>
    <name type="common">Black benniseed</name>
    <dbReference type="NCBI Taxonomy" id="300843"/>
    <lineage>
        <taxon>Eukaryota</taxon>
        <taxon>Viridiplantae</taxon>
        <taxon>Streptophyta</taxon>
        <taxon>Embryophyta</taxon>
        <taxon>Tracheophyta</taxon>
        <taxon>Spermatophyta</taxon>
        <taxon>Magnoliopsida</taxon>
        <taxon>eudicotyledons</taxon>
        <taxon>Gunneridae</taxon>
        <taxon>Pentapetalae</taxon>
        <taxon>asterids</taxon>
        <taxon>lamiids</taxon>
        <taxon>Lamiales</taxon>
        <taxon>Pedaliaceae</taxon>
        <taxon>Sesamum</taxon>
    </lineage>
</organism>
<evidence type="ECO:0000256" key="1">
    <source>
        <dbReference type="SAM" id="MobiDB-lite"/>
    </source>
</evidence>
<name>A0AAW2REF6_SESRA</name>
<sequence>MDMPSAYNIILGQPALNDFQVVVSTYHMKLKFSARARVGKLIDNQYTRKCYVKSVRGGSKKDMEVNLPQPSREKGKRLTQHDEQGNGVPARVQPS</sequence>
<dbReference type="EMBL" id="JACGWJ010000013">
    <property type="protein sequence ID" value="KAL0378429.1"/>
    <property type="molecule type" value="Genomic_DNA"/>
</dbReference>
<feature type="region of interest" description="Disordered" evidence="1">
    <location>
        <begin position="58"/>
        <end position="95"/>
    </location>
</feature>
<accession>A0AAW2REF6</accession>
<comment type="caution">
    <text evidence="2">The sequence shown here is derived from an EMBL/GenBank/DDBJ whole genome shotgun (WGS) entry which is preliminary data.</text>
</comment>